<dbReference type="Gene3D" id="3.50.50.60">
    <property type="entry name" value="FAD/NAD(P)-binding domain"/>
    <property type="match status" value="1"/>
</dbReference>
<dbReference type="PANTHER" id="PTHR47356:SF2">
    <property type="entry name" value="FAD-BINDING DOMAIN-CONTAINING PROTEIN-RELATED"/>
    <property type="match status" value="1"/>
</dbReference>
<evidence type="ECO:0000259" key="6">
    <source>
        <dbReference type="Pfam" id="PF01494"/>
    </source>
</evidence>
<dbReference type="SUPFAM" id="SSF51905">
    <property type="entry name" value="FAD/NAD(P)-binding domain"/>
    <property type="match status" value="1"/>
</dbReference>
<dbReference type="PANTHER" id="PTHR47356">
    <property type="entry name" value="FAD-DEPENDENT MONOOXYGENASE ASQG-RELATED"/>
    <property type="match status" value="1"/>
</dbReference>
<comment type="caution">
    <text evidence="7">The sequence shown here is derived from an EMBL/GenBank/DDBJ whole genome shotgun (WGS) entry which is preliminary data.</text>
</comment>
<keyword evidence="5" id="KW-0472">Membrane</keyword>
<dbReference type="OrthoDB" id="655030at2759"/>
<dbReference type="GO" id="GO:0004497">
    <property type="term" value="F:monooxygenase activity"/>
    <property type="evidence" value="ECO:0007669"/>
    <property type="project" value="InterPro"/>
</dbReference>
<dbReference type="AlphaFoldDB" id="A0A9P6PYT7"/>
<protein>
    <recommendedName>
        <fullName evidence="6">FAD-binding domain-containing protein</fullName>
    </recommendedName>
</protein>
<evidence type="ECO:0000256" key="5">
    <source>
        <dbReference type="SAM" id="Phobius"/>
    </source>
</evidence>
<keyword evidence="4" id="KW-0560">Oxidoreductase</keyword>
<dbReference type="EMBL" id="JAAAJB010000442">
    <property type="protein sequence ID" value="KAG0255775.1"/>
    <property type="molecule type" value="Genomic_DNA"/>
</dbReference>
<sequence length="466" mass="51596">MAPSADFHVLIVGAGIGGLLAAALLERANISYTVLERAKEVKALGSAIALSANILPVFEQLGIYEEFRSLSTSVLHGIVKDEAGKVVSDSDYTMLEERYGYGSYVCSRPALHELLLRQVPDHKVLFNKRVLSIQQMEDGVSVRAADNTTYQGHILVGADGAYSSVRQSLYKHMKDIGKLPKGDDEDLPFSTVCLVGTSGPMPPEMCVQSPGGDCRYECSITKDTPVLVAQFLLPDYTVPWMVNHYIGDTATRNEERFRNSEWGPEAVDQMINEVSHLKAPFGGTIGDYIKNTPSHLISKVLLEEKMFETWYHDRTVLLGDACHKMFPAAGQGAVNAMQDAVVLVNVLYNMPSDRPADILKAFKIYKEERYQYAKMSYESSIQFGELVKTGVRADAMRFMFRNMLPRFLWIKQLDTMLRHRPQVSFLPFVEPKGIAQPLPQPVYGRSPAPSIASSSSASLASSVKAV</sequence>
<comment type="similarity">
    <text evidence="1">Belongs to the paxM FAD-dependent monooxygenase family.</text>
</comment>
<evidence type="ECO:0000313" key="7">
    <source>
        <dbReference type="EMBL" id="KAG0255775.1"/>
    </source>
</evidence>
<keyword evidence="8" id="KW-1185">Reference proteome</keyword>
<dbReference type="InterPro" id="IPR002938">
    <property type="entry name" value="FAD-bd"/>
</dbReference>
<dbReference type="InterPro" id="IPR050562">
    <property type="entry name" value="FAD_mOase_fung"/>
</dbReference>
<dbReference type="GO" id="GO:0071949">
    <property type="term" value="F:FAD binding"/>
    <property type="evidence" value="ECO:0007669"/>
    <property type="project" value="InterPro"/>
</dbReference>
<evidence type="ECO:0000313" key="8">
    <source>
        <dbReference type="Proteomes" id="UP000807716"/>
    </source>
</evidence>
<feature type="transmembrane region" description="Helical" evidence="5">
    <location>
        <begin position="7"/>
        <end position="25"/>
    </location>
</feature>
<keyword evidence="2" id="KW-0285">Flavoprotein</keyword>
<evidence type="ECO:0000256" key="1">
    <source>
        <dbReference type="ARBA" id="ARBA00007992"/>
    </source>
</evidence>
<dbReference type="PRINTS" id="PR00420">
    <property type="entry name" value="RNGMNOXGNASE"/>
</dbReference>
<gene>
    <name evidence="7" type="ORF">DFQ27_006077</name>
</gene>
<evidence type="ECO:0000256" key="3">
    <source>
        <dbReference type="ARBA" id="ARBA00022827"/>
    </source>
</evidence>
<keyword evidence="3" id="KW-0274">FAD</keyword>
<organism evidence="7 8">
    <name type="scientific">Actinomortierella ambigua</name>
    <dbReference type="NCBI Taxonomy" id="1343610"/>
    <lineage>
        <taxon>Eukaryota</taxon>
        <taxon>Fungi</taxon>
        <taxon>Fungi incertae sedis</taxon>
        <taxon>Mucoromycota</taxon>
        <taxon>Mortierellomycotina</taxon>
        <taxon>Mortierellomycetes</taxon>
        <taxon>Mortierellales</taxon>
        <taxon>Mortierellaceae</taxon>
        <taxon>Actinomortierella</taxon>
    </lineage>
</organism>
<dbReference type="InterPro" id="IPR036188">
    <property type="entry name" value="FAD/NAD-bd_sf"/>
</dbReference>
<feature type="domain" description="FAD-binding" evidence="6">
    <location>
        <begin position="7"/>
        <end position="172"/>
    </location>
</feature>
<evidence type="ECO:0000256" key="2">
    <source>
        <dbReference type="ARBA" id="ARBA00022630"/>
    </source>
</evidence>
<feature type="domain" description="FAD-binding" evidence="6">
    <location>
        <begin position="285"/>
        <end position="374"/>
    </location>
</feature>
<keyword evidence="5" id="KW-1133">Transmembrane helix</keyword>
<evidence type="ECO:0000256" key="4">
    <source>
        <dbReference type="ARBA" id="ARBA00023002"/>
    </source>
</evidence>
<proteinExistence type="inferred from homology"/>
<name>A0A9P6PYT7_9FUNG</name>
<reference evidence="7" key="1">
    <citation type="journal article" date="2020" name="Fungal Divers.">
        <title>Resolving the Mortierellaceae phylogeny through synthesis of multi-gene phylogenetics and phylogenomics.</title>
        <authorList>
            <person name="Vandepol N."/>
            <person name="Liber J."/>
            <person name="Desiro A."/>
            <person name="Na H."/>
            <person name="Kennedy M."/>
            <person name="Barry K."/>
            <person name="Grigoriev I.V."/>
            <person name="Miller A.N."/>
            <person name="O'Donnell K."/>
            <person name="Stajich J.E."/>
            <person name="Bonito G."/>
        </authorList>
    </citation>
    <scope>NUCLEOTIDE SEQUENCE</scope>
    <source>
        <strain evidence="7">BC1065</strain>
    </source>
</reference>
<dbReference type="Pfam" id="PF01494">
    <property type="entry name" value="FAD_binding_3"/>
    <property type="match status" value="2"/>
</dbReference>
<dbReference type="Proteomes" id="UP000807716">
    <property type="component" value="Unassembled WGS sequence"/>
</dbReference>
<accession>A0A9P6PYT7</accession>
<keyword evidence="5" id="KW-0812">Transmembrane</keyword>